<feature type="transmembrane region" description="Helical" evidence="8">
    <location>
        <begin position="16"/>
        <end position="37"/>
    </location>
</feature>
<evidence type="ECO:0000256" key="7">
    <source>
        <dbReference type="SAM" id="MobiDB-lite"/>
    </source>
</evidence>
<dbReference type="RefSeq" id="WP_013628671.1">
    <property type="nucleotide sequence ID" value="NC_015174.1"/>
</dbReference>
<evidence type="ECO:0000313" key="10">
    <source>
        <dbReference type="EMBL" id="ADY59947.1"/>
    </source>
</evidence>
<evidence type="ECO:0000313" key="11">
    <source>
        <dbReference type="Proteomes" id="UP000006860"/>
    </source>
</evidence>
<dbReference type="InterPro" id="IPR050245">
    <property type="entry name" value="PrsA_foldase"/>
</dbReference>
<dbReference type="KEGG" id="pbs:Plabr_2345"/>
<dbReference type="InterPro" id="IPR027304">
    <property type="entry name" value="Trigger_fact/SurA_dom_sf"/>
</dbReference>
<dbReference type="Pfam" id="PF00639">
    <property type="entry name" value="Rotamase"/>
    <property type="match status" value="1"/>
</dbReference>
<keyword evidence="5 6" id="KW-0413">Isomerase</keyword>
<dbReference type="GO" id="GO:0003755">
    <property type="term" value="F:peptidyl-prolyl cis-trans isomerase activity"/>
    <property type="evidence" value="ECO:0007669"/>
    <property type="project" value="UniProtKB-KW"/>
</dbReference>
<dbReference type="PANTHER" id="PTHR47245:SF1">
    <property type="entry name" value="FOLDASE PROTEIN PRSA"/>
    <property type="match status" value="1"/>
</dbReference>
<dbReference type="PANTHER" id="PTHR47245">
    <property type="entry name" value="PEPTIDYLPROLYL ISOMERASE"/>
    <property type="match status" value="1"/>
</dbReference>
<dbReference type="Pfam" id="PF13624">
    <property type="entry name" value="SurA_N_3"/>
    <property type="match status" value="1"/>
</dbReference>
<dbReference type="eggNOG" id="COG0760">
    <property type="taxonomic scope" value="Bacteria"/>
</dbReference>
<organism evidence="10 11">
    <name type="scientific">Rubinisphaera brasiliensis (strain ATCC 49424 / DSM 5305 / JCM 21570 / IAM 15109 / NBRC 103401 / IFAM 1448)</name>
    <name type="common">Planctomyces brasiliensis</name>
    <dbReference type="NCBI Taxonomy" id="756272"/>
    <lineage>
        <taxon>Bacteria</taxon>
        <taxon>Pseudomonadati</taxon>
        <taxon>Planctomycetota</taxon>
        <taxon>Planctomycetia</taxon>
        <taxon>Planctomycetales</taxon>
        <taxon>Planctomycetaceae</taxon>
        <taxon>Rubinisphaera</taxon>
    </lineage>
</organism>
<name>F0SMU3_RUBBR</name>
<dbReference type="InterPro" id="IPR046357">
    <property type="entry name" value="PPIase_dom_sf"/>
</dbReference>
<dbReference type="SUPFAM" id="SSF109998">
    <property type="entry name" value="Triger factor/SurA peptide-binding domain-like"/>
    <property type="match status" value="1"/>
</dbReference>
<evidence type="ECO:0000256" key="1">
    <source>
        <dbReference type="ARBA" id="ARBA00000971"/>
    </source>
</evidence>
<dbReference type="HOGENOM" id="CLU_733323_0_0_0"/>
<evidence type="ECO:0000256" key="8">
    <source>
        <dbReference type="SAM" id="Phobius"/>
    </source>
</evidence>
<gene>
    <name evidence="10" type="ordered locus">Plabr_2345</name>
</gene>
<protein>
    <recommendedName>
        <fullName evidence="2">peptidylprolyl isomerase</fullName>
        <ecNumber evidence="2">5.2.1.8</ecNumber>
    </recommendedName>
</protein>
<dbReference type="EC" id="5.2.1.8" evidence="2"/>
<evidence type="ECO:0000259" key="9">
    <source>
        <dbReference type="PROSITE" id="PS50198"/>
    </source>
</evidence>
<dbReference type="AlphaFoldDB" id="F0SMU3"/>
<dbReference type="InterPro" id="IPR000297">
    <property type="entry name" value="PPIase_PpiC"/>
</dbReference>
<dbReference type="PROSITE" id="PS50198">
    <property type="entry name" value="PPIC_PPIASE_2"/>
    <property type="match status" value="1"/>
</dbReference>
<evidence type="ECO:0000256" key="5">
    <source>
        <dbReference type="ARBA" id="ARBA00023235"/>
    </source>
</evidence>
<keyword evidence="3" id="KW-0732">Signal</keyword>
<keyword evidence="4 6" id="KW-0697">Rotamase</keyword>
<keyword evidence="8" id="KW-0472">Membrane</keyword>
<proteinExistence type="predicted"/>
<keyword evidence="8" id="KW-1133">Transmembrane helix</keyword>
<feature type="region of interest" description="Disordered" evidence="7">
    <location>
        <begin position="341"/>
        <end position="365"/>
    </location>
</feature>
<comment type="catalytic activity">
    <reaction evidence="1">
        <text>[protein]-peptidylproline (omega=180) = [protein]-peptidylproline (omega=0)</text>
        <dbReference type="Rhea" id="RHEA:16237"/>
        <dbReference type="Rhea" id="RHEA-COMP:10747"/>
        <dbReference type="Rhea" id="RHEA-COMP:10748"/>
        <dbReference type="ChEBI" id="CHEBI:83833"/>
        <dbReference type="ChEBI" id="CHEBI:83834"/>
        <dbReference type="EC" id="5.2.1.8"/>
    </reaction>
</comment>
<sequence>MGERTHSTTAKRSAPWATIIGGTIVAVAGAAVLFQVFRAEPAAATSDDAGKASLGQPQQSPALARVNGQTITYDIVARECFERIGEEVLENMINRTVIHVETERRGVQVTEADINNEVTKIAGKFNLPVDTWYQMLQTERGLSPMQYRRDVIWPMIALRKLAGEEVQISQADMQRAFQRDYGPRVRCRMIMMDNVRRANEVWEKANRTPDEFDKLAREYSVESNSRSLGGSIPPISRYSGNQNLEDAAFRLQPGEVSGLIQVENHYVILKCEGHTEQVVTDIKDVWDELHAQLVEEKTQERVALVFENLKKNTRIDNYLTNTSQGGGEGATAANGDYTNKIQQTGMSHPAGQTSAAQPANATQRR</sequence>
<accession>F0SMU3</accession>
<keyword evidence="11" id="KW-1185">Reference proteome</keyword>
<evidence type="ECO:0000256" key="4">
    <source>
        <dbReference type="ARBA" id="ARBA00023110"/>
    </source>
</evidence>
<evidence type="ECO:0000256" key="3">
    <source>
        <dbReference type="ARBA" id="ARBA00022729"/>
    </source>
</evidence>
<evidence type="ECO:0000256" key="6">
    <source>
        <dbReference type="PROSITE-ProRule" id="PRU00278"/>
    </source>
</evidence>
<evidence type="ECO:0000256" key="2">
    <source>
        <dbReference type="ARBA" id="ARBA00013194"/>
    </source>
</evidence>
<reference evidence="11" key="1">
    <citation type="submission" date="2011-02" db="EMBL/GenBank/DDBJ databases">
        <title>The complete genome of Planctomyces brasiliensis DSM 5305.</title>
        <authorList>
            <person name="Lucas S."/>
            <person name="Copeland A."/>
            <person name="Lapidus A."/>
            <person name="Bruce D."/>
            <person name="Goodwin L."/>
            <person name="Pitluck S."/>
            <person name="Kyrpides N."/>
            <person name="Mavromatis K."/>
            <person name="Pagani I."/>
            <person name="Ivanova N."/>
            <person name="Ovchinnikova G."/>
            <person name="Lu M."/>
            <person name="Detter J.C."/>
            <person name="Han C."/>
            <person name="Land M."/>
            <person name="Hauser L."/>
            <person name="Markowitz V."/>
            <person name="Cheng J.-F."/>
            <person name="Hugenholtz P."/>
            <person name="Woyke T."/>
            <person name="Wu D."/>
            <person name="Tindall B."/>
            <person name="Pomrenke H.G."/>
            <person name="Brambilla E."/>
            <person name="Klenk H.-P."/>
            <person name="Eisen J.A."/>
        </authorList>
    </citation>
    <scope>NUCLEOTIDE SEQUENCE [LARGE SCALE GENOMIC DNA]</scope>
    <source>
        <strain evidence="11">ATCC 49424 / DSM 5305 / JCM 21570 / NBRC 103401 / IFAM 1448</strain>
    </source>
</reference>
<feature type="domain" description="PpiC" evidence="9">
    <location>
        <begin position="182"/>
        <end position="273"/>
    </location>
</feature>
<dbReference type="Gene3D" id="1.10.4030.10">
    <property type="entry name" value="Porin chaperone SurA, peptide-binding domain"/>
    <property type="match status" value="1"/>
</dbReference>
<dbReference type="STRING" id="756272.Plabr_2345"/>
<dbReference type="SUPFAM" id="SSF54534">
    <property type="entry name" value="FKBP-like"/>
    <property type="match status" value="1"/>
</dbReference>
<dbReference type="EMBL" id="CP002546">
    <property type="protein sequence ID" value="ADY59947.1"/>
    <property type="molecule type" value="Genomic_DNA"/>
</dbReference>
<keyword evidence="8" id="KW-0812">Transmembrane</keyword>
<dbReference type="OrthoDB" id="275776at2"/>
<dbReference type="Gene3D" id="3.10.50.40">
    <property type="match status" value="1"/>
</dbReference>
<dbReference type="Proteomes" id="UP000006860">
    <property type="component" value="Chromosome"/>
</dbReference>